<evidence type="ECO:0000313" key="2">
    <source>
        <dbReference type="Proteomes" id="UP000244161"/>
    </source>
</evidence>
<sequence length="110" mass="12987">MNQQDCKVWCFARFFISFISKLILPLFNAYPSFIQHPSITRTREIGEIISKANLNFPRSFFGSIKNKKHDHREGSWIMFFDLRTGNGREYENTSSFSNPTLDFIFPIGYY</sequence>
<organism evidence="1 2">
    <name type="scientific">Trichococcus patagoniensis</name>
    <dbReference type="NCBI Taxonomy" id="382641"/>
    <lineage>
        <taxon>Bacteria</taxon>
        <taxon>Bacillati</taxon>
        <taxon>Bacillota</taxon>
        <taxon>Bacilli</taxon>
        <taxon>Lactobacillales</taxon>
        <taxon>Carnobacteriaceae</taxon>
        <taxon>Trichococcus</taxon>
    </lineage>
</organism>
<accession>A0A2T5IL62</accession>
<gene>
    <name evidence="1" type="ORF">C8U37_10898</name>
</gene>
<proteinExistence type="predicted"/>
<name>A0A2T5IL62_9LACT</name>
<keyword evidence="2" id="KW-1185">Reference proteome</keyword>
<reference evidence="1 2" key="1">
    <citation type="submission" date="2018-04" db="EMBL/GenBank/DDBJ databases">
        <title>Genomic Encyclopedia of Archaeal and Bacterial Type Strains, Phase II (KMG-II): from individual species to whole genera.</title>
        <authorList>
            <person name="Goeker M."/>
        </authorList>
    </citation>
    <scope>NUCLEOTIDE SEQUENCE [LARGE SCALE GENOMIC DNA]</scope>
    <source>
        <strain evidence="1 2">DSM 18806</strain>
    </source>
</reference>
<dbReference type="Proteomes" id="UP000244161">
    <property type="component" value="Unassembled WGS sequence"/>
</dbReference>
<evidence type="ECO:0000313" key="1">
    <source>
        <dbReference type="EMBL" id="PTQ84530.1"/>
    </source>
</evidence>
<protein>
    <submittedName>
        <fullName evidence="1">Uncharacterized protein</fullName>
    </submittedName>
</protein>
<dbReference type="AlphaFoldDB" id="A0A2T5IL62"/>
<dbReference type="EMBL" id="QAOM01000008">
    <property type="protein sequence ID" value="PTQ84530.1"/>
    <property type="molecule type" value="Genomic_DNA"/>
</dbReference>
<comment type="caution">
    <text evidence="1">The sequence shown here is derived from an EMBL/GenBank/DDBJ whole genome shotgun (WGS) entry which is preliminary data.</text>
</comment>